<dbReference type="InterPro" id="IPR049730">
    <property type="entry name" value="SNF2/RAD54-like_C"/>
</dbReference>
<dbReference type="PANTHER" id="PTHR45629">
    <property type="entry name" value="SNF2/RAD54 FAMILY MEMBER"/>
    <property type="match status" value="1"/>
</dbReference>
<dbReference type="GO" id="GO:0016787">
    <property type="term" value="F:hydrolase activity"/>
    <property type="evidence" value="ECO:0007669"/>
    <property type="project" value="UniProtKB-KW"/>
</dbReference>
<feature type="compositionally biased region" description="Low complexity" evidence="2">
    <location>
        <begin position="207"/>
        <end position="226"/>
    </location>
</feature>
<feature type="domain" description="Helicase C-terminal" evidence="4">
    <location>
        <begin position="778"/>
        <end position="941"/>
    </location>
</feature>
<evidence type="ECO:0000256" key="2">
    <source>
        <dbReference type="SAM" id="MobiDB-lite"/>
    </source>
</evidence>
<dbReference type="Pfam" id="PF00271">
    <property type="entry name" value="Helicase_C"/>
    <property type="match status" value="1"/>
</dbReference>
<feature type="compositionally biased region" description="Acidic residues" evidence="2">
    <location>
        <begin position="267"/>
        <end position="287"/>
    </location>
</feature>
<dbReference type="SUPFAM" id="SSF52540">
    <property type="entry name" value="P-loop containing nucleoside triphosphate hydrolases"/>
    <property type="match status" value="2"/>
</dbReference>
<dbReference type="Gene3D" id="1.20.120.850">
    <property type="entry name" value="SWI2/SNF2 ATPases, N-terminal domain"/>
    <property type="match status" value="1"/>
</dbReference>
<dbReference type="Pfam" id="PF00176">
    <property type="entry name" value="SNF2-rel_dom"/>
    <property type="match status" value="1"/>
</dbReference>
<accession>A0A7S4EJF4</accession>
<evidence type="ECO:0000259" key="3">
    <source>
        <dbReference type="PROSITE" id="PS51192"/>
    </source>
</evidence>
<feature type="region of interest" description="Disordered" evidence="2">
    <location>
        <begin position="417"/>
        <end position="460"/>
    </location>
</feature>
<feature type="domain" description="Helicase ATP-binding" evidence="3">
    <location>
        <begin position="468"/>
        <end position="640"/>
    </location>
</feature>
<dbReference type="EMBL" id="HBIX01014829">
    <property type="protein sequence ID" value="CAE0718086.1"/>
    <property type="molecule type" value="Transcribed_RNA"/>
</dbReference>
<evidence type="ECO:0008006" key="6">
    <source>
        <dbReference type="Google" id="ProtNLM"/>
    </source>
</evidence>
<dbReference type="GO" id="GO:0005524">
    <property type="term" value="F:ATP binding"/>
    <property type="evidence" value="ECO:0007669"/>
    <property type="project" value="InterPro"/>
</dbReference>
<dbReference type="SMART" id="SM00487">
    <property type="entry name" value="DEXDc"/>
    <property type="match status" value="1"/>
</dbReference>
<evidence type="ECO:0000256" key="1">
    <source>
        <dbReference type="ARBA" id="ARBA00022801"/>
    </source>
</evidence>
<evidence type="ECO:0000313" key="5">
    <source>
        <dbReference type="EMBL" id="CAE0718086.1"/>
    </source>
</evidence>
<dbReference type="GO" id="GO:0005634">
    <property type="term" value="C:nucleus"/>
    <property type="evidence" value="ECO:0007669"/>
    <property type="project" value="TreeGrafter"/>
</dbReference>
<dbReference type="PROSITE" id="PS51192">
    <property type="entry name" value="HELICASE_ATP_BIND_1"/>
    <property type="match status" value="1"/>
</dbReference>
<feature type="compositionally biased region" description="Low complexity" evidence="2">
    <location>
        <begin position="146"/>
        <end position="158"/>
    </location>
</feature>
<dbReference type="InterPro" id="IPR000330">
    <property type="entry name" value="SNF2_N"/>
</dbReference>
<organism evidence="5">
    <name type="scientific">Pseudo-nitzschia australis</name>
    <dbReference type="NCBI Taxonomy" id="44445"/>
    <lineage>
        <taxon>Eukaryota</taxon>
        <taxon>Sar</taxon>
        <taxon>Stramenopiles</taxon>
        <taxon>Ochrophyta</taxon>
        <taxon>Bacillariophyta</taxon>
        <taxon>Bacillariophyceae</taxon>
        <taxon>Bacillariophycidae</taxon>
        <taxon>Bacillariales</taxon>
        <taxon>Bacillariaceae</taxon>
        <taxon>Pseudo-nitzschia</taxon>
    </lineage>
</organism>
<dbReference type="GO" id="GO:0007131">
    <property type="term" value="P:reciprocal meiotic recombination"/>
    <property type="evidence" value="ECO:0007669"/>
    <property type="project" value="TreeGrafter"/>
</dbReference>
<feature type="compositionally biased region" description="Basic and acidic residues" evidence="2">
    <location>
        <begin position="445"/>
        <end position="459"/>
    </location>
</feature>
<dbReference type="InterPro" id="IPR050496">
    <property type="entry name" value="SNF2_RAD54_helicase_repair"/>
</dbReference>
<proteinExistence type="predicted"/>
<dbReference type="PANTHER" id="PTHR45629:SF7">
    <property type="entry name" value="DNA EXCISION REPAIR PROTEIN ERCC-6-RELATED"/>
    <property type="match status" value="1"/>
</dbReference>
<feature type="compositionally biased region" description="Low complexity" evidence="2">
    <location>
        <begin position="293"/>
        <end position="302"/>
    </location>
</feature>
<dbReference type="PROSITE" id="PS51194">
    <property type="entry name" value="HELICASE_CTER"/>
    <property type="match status" value="1"/>
</dbReference>
<dbReference type="GO" id="GO:0000724">
    <property type="term" value="P:double-strand break repair via homologous recombination"/>
    <property type="evidence" value="ECO:0007669"/>
    <property type="project" value="TreeGrafter"/>
</dbReference>
<reference evidence="5" key="1">
    <citation type="submission" date="2021-01" db="EMBL/GenBank/DDBJ databases">
        <authorList>
            <person name="Corre E."/>
            <person name="Pelletier E."/>
            <person name="Niang G."/>
            <person name="Scheremetjew M."/>
            <person name="Finn R."/>
            <person name="Kale V."/>
            <person name="Holt S."/>
            <person name="Cochrane G."/>
            <person name="Meng A."/>
            <person name="Brown T."/>
            <person name="Cohen L."/>
        </authorList>
    </citation>
    <scope>NUCLEOTIDE SEQUENCE</scope>
    <source>
        <strain evidence="5">10249 10 AB</strain>
    </source>
</reference>
<dbReference type="InterPro" id="IPR001650">
    <property type="entry name" value="Helicase_C-like"/>
</dbReference>
<dbReference type="SMART" id="SM00490">
    <property type="entry name" value="HELICc"/>
    <property type="match status" value="1"/>
</dbReference>
<dbReference type="Gene3D" id="3.40.50.300">
    <property type="entry name" value="P-loop containing nucleotide triphosphate hydrolases"/>
    <property type="match status" value="1"/>
</dbReference>
<evidence type="ECO:0000259" key="4">
    <source>
        <dbReference type="PROSITE" id="PS51194"/>
    </source>
</evidence>
<dbReference type="GO" id="GO:0015616">
    <property type="term" value="F:DNA translocase activity"/>
    <property type="evidence" value="ECO:0007669"/>
    <property type="project" value="TreeGrafter"/>
</dbReference>
<sequence>MKKSANPNASGNRQDGTISASTRSMIGEMATNIYRYTVLYYKRKNKVHKSKGVSKLDGDLTFFERKSPPGSTTPPVSVTLRSSDTKAVVFNGGFRGSGSNAGGSNDDNSDDGVRSSCSYAFAVDQTISIGAYEVEILSRDNHVDNKNSSSNNSINNSSVGLKNNRNRMAASNRNVLNRGTRIVGRNSGTSIHRIGTKLGTDGNKKNSSSSSSIGVKTSNNVNRSNSSSIVRKGVIGIKRSLAGTVRKPPPQPLSLATHKKTKLSCSESDDSSDVDGDQRNDDDDDDDDKKRVPSSSSSSLLLSRRKMSNTLPGFKRPGMGTRRATPGIIHGHATTGGKVAPPVGTAMAKTATRRTAITTTATATTTRPQASQQPNIFPNAIGNLVVPNSIRTVLRPHQIEGVEFLWNCLTGNGQAANHLPPTSHRGGYSDSMNSDACDDDSSYSSDHEDGYGENSEKCSNKARRIKSVTSKLSLKGCILSDEMGLGKTLMTIATISALHRQKRTNRFIVVCPSSLVNNWAREFDKWLGKVGLPKRVVIRKGGEEGLRQIKAFNAVKPSNISEVLIVSYDLFRMKATILENIQRVALLVVDEGHRLKNTAGSLTMSALQSLPCEARLCITATPIQNNLGDMYTIVNFVCPGILGDLATFRKEYERPITAASKRNCTAEQKRKARKKSRILDGIIQSIMLRRLQKDILSKTLPPRHAFLLFCRPTLQQRELYQEVANCHTIGGPSQEHLTALMGLRKICTHPNLLVKRGEGSSGSGSGSMNCEASGKLSVLRKIVEEIREKAPTDKIVIVSNFTSTLTVVEDIILKPLQLNFLRLDGSVSSADRQSLVDTFNRTNADMNFALTLSSKAGGVGLNVIGANRLVMVDPDWNPATDIQAMARIYREGQKKTCFIYRCFTTGSIEEVILQKQIQKESIATSTVDRAHKSKDTGNGLNADELLDCFTLKDERCDCDTQKKMGIWPDYSTYEEWCDPFRCF</sequence>
<dbReference type="InterPro" id="IPR014001">
    <property type="entry name" value="Helicase_ATP-bd"/>
</dbReference>
<dbReference type="InterPro" id="IPR027417">
    <property type="entry name" value="P-loop_NTPase"/>
</dbReference>
<dbReference type="InterPro" id="IPR038718">
    <property type="entry name" value="SNF2-like_sf"/>
</dbReference>
<feature type="region of interest" description="Disordered" evidence="2">
    <location>
        <begin position="1"/>
        <end position="20"/>
    </location>
</feature>
<dbReference type="CDD" id="cd18793">
    <property type="entry name" value="SF2_C_SNF"/>
    <property type="match status" value="1"/>
</dbReference>
<gene>
    <name evidence="5" type="ORF">PAUS00366_LOCUS10839</name>
</gene>
<feature type="region of interest" description="Disordered" evidence="2">
    <location>
        <begin position="143"/>
        <end position="226"/>
    </location>
</feature>
<keyword evidence="1" id="KW-0378">Hydrolase</keyword>
<dbReference type="AlphaFoldDB" id="A0A7S4EJF4"/>
<protein>
    <recommendedName>
        <fullName evidence="6">Helicase ATP-binding domain-containing protein</fullName>
    </recommendedName>
</protein>
<dbReference type="Gene3D" id="3.40.50.10810">
    <property type="entry name" value="Tandem AAA-ATPase domain"/>
    <property type="match status" value="2"/>
</dbReference>
<feature type="region of interest" description="Disordered" evidence="2">
    <location>
        <begin position="240"/>
        <end position="320"/>
    </location>
</feature>
<name>A0A7S4EJF4_9STRA</name>